<keyword evidence="2" id="KW-1185">Reference proteome</keyword>
<accession>A0A3L6TGQ2</accession>
<dbReference type="AlphaFoldDB" id="A0A3L6TGQ2"/>
<name>A0A3L6TGQ2_PANMI</name>
<dbReference type="EMBL" id="PQIB02000001">
    <property type="protein sequence ID" value="RLN38645.1"/>
    <property type="molecule type" value="Genomic_DNA"/>
</dbReference>
<evidence type="ECO:0000313" key="2">
    <source>
        <dbReference type="Proteomes" id="UP000275267"/>
    </source>
</evidence>
<sequence>MDSKINPVKRVDQVNSPSIGADEGGAVLYWSRSRWGGAPVARARTAGDAALLGSGKECHAGYLLLEIGNLIGHQMD</sequence>
<organism evidence="1 2">
    <name type="scientific">Panicum miliaceum</name>
    <name type="common">Proso millet</name>
    <name type="synonym">Broomcorn millet</name>
    <dbReference type="NCBI Taxonomy" id="4540"/>
    <lineage>
        <taxon>Eukaryota</taxon>
        <taxon>Viridiplantae</taxon>
        <taxon>Streptophyta</taxon>
        <taxon>Embryophyta</taxon>
        <taxon>Tracheophyta</taxon>
        <taxon>Spermatophyta</taxon>
        <taxon>Magnoliopsida</taxon>
        <taxon>Liliopsida</taxon>
        <taxon>Poales</taxon>
        <taxon>Poaceae</taxon>
        <taxon>PACMAD clade</taxon>
        <taxon>Panicoideae</taxon>
        <taxon>Panicodae</taxon>
        <taxon>Paniceae</taxon>
        <taxon>Panicinae</taxon>
        <taxon>Panicum</taxon>
        <taxon>Panicum sect. Panicum</taxon>
    </lineage>
</organism>
<gene>
    <name evidence="1" type="ORF">C2845_PM01G21650</name>
</gene>
<dbReference type="Proteomes" id="UP000275267">
    <property type="component" value="Unassembled WGS sequence"/>
</dbReference>
<protein>
    <submittedName>
        <fullName evidence="1">Uncharacterized protein</fullName>
    </submittedName>
</protein>
<evidence type="ECO:0000313" key="1">
    <source>
        <dbReference type="EMBL" id="RLN38645.1"/>
    </source>
</evidence>
<reference evidence="2" key="1">
    <citation type="journal article" date="2019" name="Nat. Commun.">
        <title>The genome of broomcorn millet.</title>
        <authorList>
            <person name="Zou C."/>
            <person name="Miki D."/>
            <person name="Li D."/>
            <person name="Tang Q."/>
            <person name="Xiao L."/>
            <person name="Rajput S."/>
            <person name="Deng P."/>
            <person name="Jia W."/>
            <person name="Huang R."/>
            <person name="Zhang M."/>
            <person name="Sun Y."/>
            <person name="Hu J."/>
            <person name="Fu X."/>
            <person name="Schnable P.S."/>
            <person name="Li F."/>
            <person name="Zhang H."/>
            <person name="Feng B."/>
            <person name="Zhu X."/>
            <person name="Liu R."/>
            <person name="Schnable J.C."/>
            <person name="Zhu J.-K."/>
            <person name="Zhang H."/>
        </authorList>
    </citation>
    <scope>NUCLEOTIDE SEQUENCE [LARGE SCALE GENOMIC DNA]</scope>
</reference>
<comment type="caution">
    <text evidence="1">The sequence shown here is derived from an EMBL/GenBank/DDBJ whole genome shotgun (WGS) entry which is preliminary data.</text>
</comment>
<proteinExistence type="predicted"/>